<proteinExistence type="predicted"/>
<accession>A0A1I6ZTD6</accession>
<name>A0A1I6ZTD6_9ACTN</name>
<dbReference type="AlphaFoldDB" id="A0A1I6ZTD6"/>
<dbReference type="RefSeq" id="WP_093579434.1">
    <property type="nucleotide sequence ID" value="NZ_FPBA01000006.1"/>
</dbReference>
<evidence type="ECO:0000313" key="2">
    <source>
        <dbReference type="Proteomes" id="UP000199546"/>
    </source>
</evidence>
<organism evidence="1 2">
    <name type="scientific">Geodermatophilus amargosae</name>
    <dbReference type="NCBI Taxonomy" id="1296565"/>
    <lineage>
        <taxon>Bacteria</taxon>
        <taxon>Bacillati</taxon>
        <taxon>Actinomycetota</taxon>
        <taxon>Actinomycetes</taxon>
        <taxon>Geodermatophilales</taxon>
        <taxon>Geodermatophilaceae</taxon>
        <taxon>Geodermatophilus</taxon>
    </lineage>
</organism>
<dbReference type="Proteomes" id="UP000199546">
    <property type="component" value="Unassembled WGS sequence"/>
</dbReference>
<dbReference type="STRING" id="1296565.SAMN05660657_02204"/>
<evidence type="ECO:0000313" key="1">
    <source>
        <dbReference type="EMBL" id="SFT65887.1"/>
    </source>
</evidence>
<keyword evidence="2" id="KW-1185">Reference proteome</keyword>
<gene>
    <name evidence="1" type="ORF">SAMN05660657_02204</name>
</gene>
<dbReference type="EMBL" id="FPBA01000006">
    <property type="protein sequence ID" value="SFT65887.1"/>
    <property type="molecule type" value="Genomic_DNA"/>
</dbReference>
<protein>
    <submittedName>
        <fullName evidence="1">Uncharacterized protein</fullName>
    </submittedName>
</protein>
<sequence>MPATAEADAGIQPRHPVAAHLRQVAGLGPHRPWTPDDGPLPALHLSHGAAIDGFSIGLARRSFPVP</sequence>
<reference evidence="2" key="1">
    <citation type="submission" date="2016-10" db="EMBL/GenBank/DDBJ databases">
        <authorList>
            <person name="Varghese N."/>
            <person name="Submissions S."/>
        </authorList>
    </citation>
    <scope>NUCLEOTIDE SEQUENCE [LARGE SCALE GENOMIC DNA]</scope>
    <source>
        <strain evidence="2">DSM 46136</strain>
    </source>
</reference>